<organism evidence="1 2">
    <name type="scientific">Paucilactobacillus hokkaidonensis JCM 18461</name>
    <dbReference type="NCBI Taxonomy" id="1291742"/>
    <lineage>
        <taxon>Bacteria</taxon>
        <taxon>Bacillati</taxon>
        <taxon>Bacillota</taxon>
        <taxon>Bacilli</taxon>
        <taxon>Lactobacillales</taxon>
        <taxon>Lactobacillaceae</taxon>
        <taxon>Paucilactobacillus</taxon>
    </lineage>
</organism>
<reference evidence="1 2" key="1">
    <citation type="submission" date="2014-11" db="EMBL/GenBank/DDBJ databases">
        <title>Complete genome sequence and analysis of Lactobacillus hokkaidonensis LOOC260T.</title>
        <authorList>
            <person name="Tanizawa Y."/>
            <person name="Tohno M."/>
            <person name="Kaminuma E."/>
            <person name="Nakamura Y."/>
            <person name="Arita M."/>
        </authorList>
    </citation>
    <scope>NUCLEOTIDE SEQUENCE [LARGE SCALE GENOMIC DNA]</scope>
    <source>
        <strain evidence="1 2">LOOC260</strain>
    </source>
</reference>
<dbReference type="STRING" id="1291742.LOOC260_114210"/>
<accession>A0A0A1GUI4</accession>
<dbReference type="KEGG" id="lho:LOOC260_114210"/>
<name>A0A0A1GUI4_9LACO</name>
<protein>
    <submittedName>
        <fullName evidence="1">Putative tail component protein</fullName>
    </submittedName>
</protein>
<evidence type="ECO:0000313" key="1">
    <source>
        <dbReference type="EMBL" id="BAP85957.1"/>
    </source>
</evidence>
<dbReference type="EMBL" id="AP014680">
    <property type="protein sequence ID" value="BAP85957.1"/>
    <property type="molecule type" value="Genomic_DNA"/>
</dbReference>
<dbReference type="Pfam" id="PF05657">
    <property type="entry name" value="DUF806"/>
    <property type="match status" value="1"/>
</dbReference>
<proteinExistence type="predicted"/>
<dbReference type="Proteomes" id="UP000031620">
    <property type="component" value="Chromosome"/>
</dbReference>
<dbReference type="AlphaFoldDB" id="A0A0A1GUI4"/>
<evidence type="ECO:0000313" key="2">
    <source>
        <dbReference type="Proteomes" id="UP000031620"/>
    </source>
</evidence>
<dbReference type="InterPro" id="IPR008524">
    <property type="entry name" value="DUF806"/>
</dbReference>
<dbReference type="RefSeq" id="WP_041093953.1">
    <property type="nucleotide sequence ID" value="NZ_AP014680.1"/>
</dbReference>
<gene>
    <name evidence="1" type="ORF">LOOC260_114210</name>
</gene>
<dbReference type="HOGENOM" id="CLU_157887_0_0_9"/>
<sequence>MLAVKEARSLVESAKFKQINKVFIHNVPKEEVDNTDETVMLIRDVSTDTELDGNEDFYATNREIEVQIFYSINMDYDPENLETKMLKLFKANHWSITQIQEHIVDPDTFQMTATFYFTQFHILEEE</sequence>